<name>A0A1B6DNN8_9HEMI</name>
<evidence type="ECO:0000313" key="2">
    <source>
        <dbReference type="EMBL" id="JAS27288.1"/>
    </source>
</evidence>
<protein>
    <submittedName>
        <fullName evidence="2">Uncharacterized protein</fullName>
    </submittedName>
</protein>
<feature type="chain" id="PRO_5008581397" evidence="1">
    <location>
        <begin position="20"/>
        <end position="116"/>
    </location>
</feature>
<organism evidence="2">
    <name type="scientific">Clastoptera arizonana</name>
    <name type="common">Arizona spittle bug</name>
    <dbReference type="NCBI Taxonomy" id="38151"/>
    <lineage>
        <taxon>Eukaryota</taxon>
        <taxon>Metazoa</taxon>
        <taxon>Ecdysozoa</taxon>
        <taxon>Arthropoda</taxon>
        <taxon>Hexapoda</taxon>
        <taxon>Insecta</taxon>
        <taxon>Pterygota</taxon>
        <taxon>Neoptera</taxon>
        <taxon>Paraneoptera</taxon>
        <taxon>Hemiptera</taxon>
        <taxon>Auchenorrhyncha</taxon>
        <taxon>Cercopoidea</taxon>
        <taxon>Clastopteridae</taxon>
        <taxon>Clastoptera</taxon>
    </lineage>
</organism>
<gene>
    <name evidence="2" type="ORF">g.45820</name>
</gene>
<feature type="signal peptide" evidence="1">
    <location>
        <begin position="1"/>
        <end position="19"/>
    </location>
</feature>
<proteinExistence type="predicted"/>
<accession>A0A1B6DNN8</accession>
<reference evidence="2" key="1">
    <citation type="submission" date="2015-12" db="EMBL/GenBank/DDBJ databases">
        <title>De novo transcriptome assembly of four potential Pierce s Disease insect vectors from Arizona vineyards.</title>
        <authorList>
            <person name="Tassone E.E."/>
        </authorList>
    </citation>
    <scope>NUCLEOTIDE SEQUENCE</scope>
</reference>
<keyword evidence="1" id="KW-0732">Signal</keyword>
<dbReference type="EMBL" id="GEDC01010010">
    <property type="protein sequence ID" value="JAS27288.1"/>
    <property type="molecule type" value="Transcribed_RNA"/>
</dbReference>
<evidence type="ECO:0000256" key="1">
    <source>
        <dbReference type="SAM" id="SignalP"/>
    </source>
</evidence>
<sequence>MDFIKVTVLGLVMMYVASALNSSLETNETSVQDETVNNADFHDSSSSQENIEDDACVPLGGECVTFPVDINAQYDARGHKCCGALQCMAFMSSPFISTPDMYKCFDWRSQYDTLYL</sequence>
<dbReference type="AlphaFoldDB" id="A0A1B6DNN8"/>